<dbReference type="Proteomes" id="UP001055879">
    <property type="component" value="Linkage Group LG17"/>
</dbReference>
<comment type="caution">
    <text evidence="1">The sequence shown here is derived from an EMBL/GenBank/DDBJ whole genome shotgun (WGS) entry which is preliminary data.</text>
</comment>
<evidence type="ECO:0000313" key="2">
    <source>
        <dbReference type="Proteomes" id="UP001055879"/>
    </source>
</evidence>
<sequence>MVIERMGSKAAGSGYRKETNRIQTVRLEVLETSLDLFWGMVDRGSALCELRGRLEISGVIRDLIASCQVMGQTGYRTRGWTEIPTGQTVIERMGSEATGSGYRKGAKRIQTVRLEVLETSLDLWWGMIDRGSSL</sequence>
<accession>A0ACB8XGZ5</accession>
<proteinExistence type="predicted"/>
<reference evidence="1 2" key="2">
    <citation type="journal article" date="2022" name="Mol. Ecol. Resour.">
        <title>The genomes of chicory, endive, great burdock and yacon provide insights into Asteraceae paleo-polyploidization history and plant inulin production.</title>
        <authorList>
            <person name="Fan W."/>
            <person name="Wang S."/>
            <person name="Wang H."/>
            <person name="Wang A."/>
            <person name="Jiang F."/>
            <person name="Liu H."/>
            <person name="Zhao H."/>
            <person name="Xu D."/>
            <person name="Zhang Y."/>
        </authorList>
    </citation>
    <scope>NUCLEOTIDE SEQUENCE [LARGE SCALE GENOMIC DNA]</scope>
    <source>
        <strain evidence="2">cv. Niubang</strain>
    </source>
</reference>
<organism evidence="1 2">
    <name type="scientific">Arctium lappa</name>
    <name type="common">Greater burdock</name>
    <name type="synonym">Lappa major</name>
    <dbReference type="NCBI Taxonomy" id="4217"/>
    <lineage>
        <taxon>Eukaryota</taxon>
        <taxon>Viridiplantae</taxon>
        <taxon>Streptophyta</taxon>
        <taxon>Embryophyta</taxon>
        <taxon>Tracheophyta</taxon>
        <taxon>Spermatophyta</taxon>
        <taxon>Magnoliopsida</taxon>
        <taxon>eudicotyledons</taxon>
        <taxon>Gunneridae</taxon>
        <taxon>Pentapetalae</taxon>
        <taxon>asterids</taxon>
        <taxon>campanulids</taxon>
        <taxon>Asterales</taxon>
        <taxon>Asteraceae</taxon>
        <taxon>Carduoideae</taxon>
        <taxon>Cardueae</taxon>
        <taxon>Arctiinae</taxon>
        <taxon>Arctium</taxon>
    </lineage>
</organism>
<protein>
    <submittedName>
        <fullName evidence="1">Uncharacterized protein</fullName>
    </submittedName>
</protein>
<name>A0ACB8XGZ5_ARCLA</name>
<gene>
    <name evidence="1" type="ORF">L6452_41890</name>
</gene>
<evidence type="ECO:0000313" key="1">
    <source>
        <dbReference type="EMBL" id="KAI3666852.1"/>
    </source>
</evidence>
<dbReference type="EMBL" id="CM042063">
    <property type="protein sequence ID" value="KAI3666852.1"/>
    <property type="molecule type" value="Genomic_DNA"/>
</dbReference>
<keyword evidence="2" id="KW-1185">Reference proteome</keyword>
<reference evidence="2" key="1">
    <citation type="journal article" date="2022" name="Mol. Ecol. Resour.">
        <title>The genomes of chicory, endive, great burdock and yacon provide insights into Asteraceae palaeo-polyploidization history and plant inulin production.</title>
        <authorList>
            <person name="Fan W."/>
            <person name="Wang S."/>
            <person name="Wang H."/>
            <person name="Wang A."/>
            <person name="Jiang F."/>
            <person name="Liu H."/>
            <person name="Zhao H."/>
            <person name="Xu D."/>
            <person name="Zhang Y."/>
        </authorList>
    </citation>
    <scope>NUCLEOTIDE SEQUENCE [LARGE SCALE GENOMIC DNA]</scope>
    <source>
        <strain evidence="2">cv. Niubang</strain>
    </source>
</reference>